<gene>
    <name evidence="1" type="ORF">Cgig2_032899</name>
</gene>
<sequence length="174" mass="18580">MRGTQQVINIKQGAPVTIPIITFSESKGRPVMAPFDDPVVIELKVASALIPGTRSTSFLGSASKSSSIQAGILPPLLIPFEDSMGRCLTRSGGICAHHVKCHPGKANPPQSKGRDSTLPATDPLFGDQHMTVSIKPFVGHERSEEPAVPKKPHVEEPALVEASLICVMEIEDLK</sequence>
<dbReference type="EMBL" id="JAKOGI010000596">
    <property type="protein sequence ID" value="KAJ8432618.1"/>
    <property type="molecule type" value="Genomic_DNA"/>
</dbReference>
<protein>
    <submittedName>
        <fullName evidence="1">Uncharacterized protein</fullName>
    </submittedName>
</protein>
<dbReference type="OrthoDB" id="1752268at2759"/>
<organism evidence="1 2">
    <name type="scientific">Carnegiea gigantea</name>
    <dbReference type="NCBI Taxonomy" id="171969"/>
    <lineage>
        <taxon>Eukaryota</taxon>
        <taxon>Viridiplantae</taxon>
        <taxon>Streptophyta</taxon>
        <taxon>Embryophyta</taxon>
        <taxon>Tracheophyta</taxon>
        <taxon>Spermatophyta</taxon>
        <taxon>Magnoliopsida</taxon>
        <taxon>eudicotyledons</taxon>
        <taxon>Gunneridae</taxon>
        <taxon>Pentapetalae</taxon>
        <taxon>Caryophyllales</taxon>
        <taxon>Cactineae</taxon>
        <taxon>Cactaceae</taxon>
        <taxon>Cactoideae</taxon>
        <taxon>Echinocereeae</taxon>
        <taxon>Carnegiea</taxon>
    </lineage>
</organism>
<name>A0A9Q1JXC0_9CARY</name>
<reference evidence="1" key="1">
    <citation type="submission" date="2022-04" db="EMBL/GenBank/DDBJ databases">
        <title>Carnegiea gigantea Genome sequencing and assembly v2.</title>
        <authorList>
            <person name="Copetti D."/>
            <person name="Sanderson M.J."/>
            <person name="Burquez A."/>
            <person name="Wojciechowski M.F."/>
        </authorList>
    </citation>
    <scope>NUCLEOTIDE SEQUENCE</scope>
    <source>
        <strain evidence="1">SGP5-SGP5p</strain>
        <tissue evidence="1">Aerial part</tissue>
    </source>
</reference>
<proteinExistence type="predicted"/>
<keyword evidence="2" id="KW-1185">Reference proteome</keyword>
<evidence type="ECO:0000313" key="2">
    <source>
        <dbReference type="Proteomes" id="UP001153076"/>
    </source>
</evidence>
<evidence type="ECO:0000313" key="1">
    <source>
        <dbReference type="EMBL" id="KAJ8432618.1"/>
    </source>
</evidence>
<dbReference type="AlphaFoldDB" id="A0A9Q1JXC0"/>
<accession>A0A9Q1JXC0</accession>
<dbReference type="Proteomes" id="UP001153076">
    <property type="component" value="Unassembled WGS sequence"/>
</dbReference>
<comment type="caution">
    <text evidence="1">The sequence shown here is derived from an EMBL/GenBank/DDBJ whole genome shotgun (WGS) entry which is preliminary data.</text>
</comment>